<protein>
    <submittedName>
        <fullName evidence="2">Uncharacterized protein</fullName>
    </submittedName>
</protein>
<keyword evidence="3" id="KW-1185">Reference proteome</keyword>
<proteinExistence type="predicted"/>
<dbReference type="Proteomes" id="UP001186104">
    <property type="component" value="Unassembled WGS sequence"/>
</dbReference>
<keyword evidence="1" id="KW-0472">Membrane</keyword>
<dbReference type="EMBL" id="JAWLKF010000004">
    <property type="protein sequence ID" value="MDV6303212.1"/>
    <property type="molecule type" value="Genomic_DNA"/>
</dbReference>
<organism evidence="2 3">
    <name type="scientific">Rhodococcus cerastii</name>
    <dbReference type="NCBI Taxonomy" id="908616"/>
    <lineage>
        <taxon>Bacteria</taxon>
        <taxon>Bacillati</taxon>
        <taxon>Actinomycetota</taxon>
        <taxon>Actinomycetes</taxon>
        <taxon>Mycobacteriales</taxon>
        <taxon>Nocardiaceae</taxon>
        <taxon>Rhodococcus</taxon>
    </lineage>
</organism>
<reference evidence="2 3" key="1">
    <citation type="submission" date="2023-10" db="EMBL/GenBank/DDBJ databases">
        <title>Development of a sustainable strategy for remediation of hydrocarbon-contaminated territories based on the waste exchange concept.</title>
        <authorList>
            <person name="Krivoruchko A."/>
        </authorList>
    </citation>
    <scope>NUCLEOTIDE SEQUENCE [LARGE SCALE GENOMIC DNA]</scope>
    <source>
        <strain evidence="2 3">IEGM 1327</strain>
    </source>
</reference>
<evidence type="ECO:0000313" key="3">
    <source>
        <dbReference type="Proteomes" id="UP001186104"/>
    </source>
</evidence>
<feature type="transmembrane region" description="Helical" evidence="1">
    <location>
        <begin position="59"/>
        <end position="80"/>
    </location>
</feature>
<feature type="transmembrane region" description="Helical" evidence="1">
    <location>
        <begin position="86"/>
        <end position="109"/>
    </location>
</feature>
<evidence type="ECO:0000313" key="2">
    <source>
        <dbReference type="EMBL" id="MDV6303212.1"/>
    </source>
</evidence>
<evidence type="ECO:0000256" key="1">
    <source>
        <dbReference type="SAM" id="Phobius"/>
    </source>
</evidence>
<keyword evidence="1" id="KW-0812">Transmembrane</keyword>
<comment type="caution">
    <text evidence="2">The sequence shown here is derived from an EMBL/GenBank/DDBJ whole genome shotgun (WGS) entry which is preliminary data.</text>
</comment>
<name>A0ABU4D1I8_9NOCA</name>
<sequence length="119" mass="12824">MTWASASTATLIYALLGRTGYPLSVLLLVVPLVPFYAWVMRKEKALQAGPNWDRQKDKFLAVVIFPVVVVAVMLAVLAPVPVLTNALPTGGAFGATVASAVVIVIAIIARGQWRSRREH</sequence>
<gene>
    <name evidence="2" type="ORF">R3P93_11645</name>
</gene>
<dbReference type="RefSeq" id="WP_149406807.1">
    <property type="nucleotide sequence ID" value="NZ_JAWLKF010000004.1"/>
</dbReference>
<keyword evidence="1" id="KW-1133">Transmembrane helix</keyword>
<accession>A0ABU4D1I8</accession>
<feature type="transmembrane region" description="Helical" evidence="1">
    <location>
        <begin position="20"/>
        <end position="39"/>
    </location>
</feature>